<dbReference type="Proteomes" id="UP000263232">
    <property type="component" value="Chromosome"/>
</dbReference>
<dbReference type="GO" id="GO:0005886">
    <property type="term" value="C:plasma membrane"/>
    <property type="evidence" value="ECO:0007669"/>
    <property type="project" value="TreeGrafter"/>
</dbReference>
<dbReference type="EC" id="2.7.13.3" evidence="3"/>
<evidence type="ECO:0000256" key="7">
    <source>
        <dbReference type="ARBA" id="ARBA00023012"/>
    </source>
</evidence>
<dbReference type="InterPro" id="IPR050351">
    <property type="entry name" value="BphY/WalK/GraS-like"/>
</dbReference>
<organism evidence="10 11">
    <name type="scientific">Suicoccus acidiformans</name>
    <dbReference type="NCBI Taxonomy" id="2036206"/>
    <lineage>
        <taxon>Bacteria</taxon>
        <taxon>Bacillati</taxon>
        <taxon>Bacillota</taxon>
        <taxon>Bacilli</taxon>
        <taxon>Lactobacillales</taxon>
        <taxon>Aerococcaceae</taxon>
        <taxon>Suicoccus</taxon>
    </lineage>
</organism>
<dbReference type="InterPro" id="IPR036097">
    <property type="entry name" value="HisK_dim/P_sf"/>
</dbReference>
<keyword evidence="11" id="KW-1185">Reference proteome</keyword>
<dbReference type="PRINTS" id="PR00344">
    <property type="entry name" value="BCTRLSENSOR"/>
</dbReference>
<dbReference type="SUPFAM" id="SSF55874">
    <property type="entry name" value="ATPase domain of HSP90 chaperone/DNA topoisomerase II/histidine kinase"/>
    <property type="match status" value="1"/>
</dbReference>
<keyword evidence="4" id="KW-0597">Phosphoprotein</keyword>
<dbReference type="Gene3D" id="3.30.565.10">
    <property type="entry name" value="Histidine kinase-like ATPase, C-terminal domain"/>
    <property type="match status" value="1"/>
</dbReference>
<dbReference type="Pfam" id="PF02518">
    <property type="entry name" value="HATPase_c"/>
    <property type="match status" value="1"/>
</dbReference>
<evidence type="ECO:0000313" key="11">
    <source>
        <dbReference type="Proteomes" id="UP000263232"/>
    </source>
</evidence>
<dbReference type="SMART" id="SM00387">
    <property type="entry name" value="HATPase_c"/>
    <property type="match status" value="1"/>
</dbReference>
<dbReference type="Pfam" id="PF00512">
    <property type="entry name" value="HisKA"/>
    <property type="match status" value="1"/>
</dbReference>
<dbReference type="InterPro" id="IPR005467">
    <property type="entry name" value="His_kinase_dom"/>
</dbReference>
<sequence length="264" mass="29745">MVYFLTGLMVLLNLLYFLVVTWHFQRQLARDFEEEMDRQIKAEHFIYSSLAHDLKTPLTTIKGYAQALKDGKICDPDQESSYQLINRKADEMVKMVEDLMVYSSLVIQDEDPQIQRVNLSQALTALIADHYQSLEDHGVELDLEIQPEVFGQVNPSDFNRIVDNLLSNAVKHNPPGIRLKVALKQAGPKIIPKVLDNGHELDSDQVFDPFYKGDSTRPSGQGQGLGLAIVAHLSAKYQGRAYLEPAGPAYTKAFVVEFSKSFSM</sequence>
<dbReference type="GO" id="GO:0000155">
    <property type="term" value="F:phosphorelay sensor kinase activity"/>
    <property type="evidence" value="ECO:0007669"/>
    <property type="project" value="InterPro"/>
</dbReference>
<evidence type="ECO:0000256" key="8">
    <source>
        <dbReference type="SAM" id="Phobius"/>
    </source>
</evidence>
<evidence type="ECO:0000259" key="9">
    <source>
        <dbReference type="PROSITE" id="PS50109"/>
    </source>
</evidence>
<evidence type="ECO:0000313" key="10">
    <source>
        <dbReference type="EMBL" id="AXY26239.1"/>
    </source>
</evidence>
<dbReference type="SUPFAM" id="SSF47384">
    <property type="entry name" value="Homodimeric domain of signal transducing histidine kinase"/>
    <property type="match status" value="1"/>
</dbReference>
<evidence type="ECO:0000256" key="4">
    <source>
        <dbReference type="ARBA" id="ARBA00022553"/>
    </source>
</evidence>
<dbReference type="PANTHER" id="PTHR45453:SF1">
    <property type="entry name" value="PHOSPHATE REGULON SENSOR PROTEIN PHOR"/>
    <property type="match status" value="1"/>
</dbReference>
<evidence type="ECO:0000256" key="5">
    <source>
        <dbReference type="ARBA" id="ARBA00022679"/>
    </source>
</evidence>
<comment type="subcellular location">
    <subcellularLocation>
        <location evidence="2">Membrane</location>
    </subcellularLocation>
</comment>
<keyword evidence="8" id="KW-0812">Transmembrane</keyword>
<evidence type="ECO:0000256" key="2">
    <source>
        <dbReference type="ARBA" id="ARBA00004370"/>
    </source>
</evidence>
<dbReference type="PANTHER" id="PTHR45453">
    <property type="entry name" value="PHOSPHATE REGULON SENSOR PROTEIN PHOR"/>
    <property type="match status" value="1"/>
</dbReference>
<keyword evidence="5" id="KW-0808">Transferase</keyword>
<dbReference type="GO" id="GO:0016036">
    <property type="term" value="P:cellular response to phosphate starvation"/>
    <property type="evidence" value="ECO:0007669"/>
    <property type="project" value="TreeGrafter"/>
</dbReference>
<dbReference type="AlphaFoldDB" id="A0A347WMD2"/>
<gene>
    <name evidence="10" type="ORF">CL176_09650</name>
</gene>
<dbReference type="InterPro" id="IPR003594">
    <property type="entry name" value="HATPase_dom"/>
</dbReference>
<dbReference type="PROSITE" id="PS50109">
    <property type="entry name" value="HIS_KIN"/>
    <property type="match status" value="1"/>
</dbReference>
<name>A0A347WMD2_9LACT</name>
<dbReference type="GO" id="GO:0004721">
    <property type="term" value="F:phosphoprotein phosphatase activity"/>
    <property type="evidence" value="ECO:0007669"/>
    <property type="project" value="TreeGrafter"/>
</dbReference>
<dbReference type="InterPro" id="IPR003661">
    <property type="entry name" value="HisK_dim/P_dom"/>
</dbReference>
<dbReference type="Gene3D" id="1.10.287.130">
    <property type="match status" value="1"/>
</dbReference>
<dbReference type="CDD" id="cd00082">
    <property type="entry name" value="HisKA"/>
    <property type="match status" value="1"/>
</dbReference>
<evidence type="ECO:0000256" key="1">
    <source>
        <dbReference type="ARBA" id="ARBA00000085"/>
    </source>
</evidence>
<dbReference type="InterPro" id="IPR004358">
    <property type="entry name" value="Sig_transdc_His_kin-like_C"/>
</dbReference>
<keyword evidence="7" id="KW-0902">Two-component regulatory system</keyword>
<keyword evidence="6" id="KW-0418">Kinase</keyword>
<dbReference type="InterPro" id="IPR036890">
    <property type="entry name" value="HATPase_C_sf"/>
</dbReference>
<comment type="catalytic activity">
    <reaction evidence="1">
        <text>ATP + protein L-histidine = ADP + protein N-phospho-L-histidine.</text>
        <dbReference type="EC" id="2.7.13.3"/>
    </reaction>
</comment>
<proteinExistence type="predicted"/>
<protein>
    <recommendedName>
        <fullName evidence="3">histidine kinase</fullName>
        <ecNumber evidence="3">2.7.13.3</ecNumber>
    </recommendedName>
</protein>
<feature type="domain" description="Histidine kinase" evidence="9">
    <location>
        <begin position="49"/>
        <end position="262"/>
    </location>
</feature>
<dbReference type="KEGG" id="abae:CL176_09650"/>
<evidence type="ECO:0000256" key="3">
    <source>
        <dbReference type="ARBA" id="ARBA00012438"/>
    </source>
</evidence>
<dbReference type="OrthoDB" id="9806130at2"/>
<dbReference type="EMBL" id="CP023434">
    <property type="protein sequence ID" value="AXY26239.1"/>
    <property type="molecule type" value="Genomic_DNA"/>
</dbReference>
<keyword evidence="8" id="KW-0472">Membrane</keyword>
<keyword evidence="8" id="KW-1133">Transmembrane helix</keyword>
<feature type="transmembrane region" description="Helical" evidence="8">
    <location>
        <begin position="6"/>
        <end position="24"/>
    </location>
</feature>
<dbReference type="SMART" id="SM00388">
    <property type="entry name" value="HisKA"/>
    <property type="match status" value="1"/>
</dbReference>
<evidence type="ECO:0000256" key="6">
    <source>
        <dbReference type="ARBA" id="ARBA00022777"/>
    </source>
</evidence>
<reference evidence="10 11" key="1">
    <citation type="submission" date="2017-09" db="EMBL/GenBank/DDBJ databases">
        <title>Complete genome sequence of Oxytococcus suis strain ZY16052.</title>
        <authorList>
            <person name="Li F."/>
        </authorList>
    </citation>
    <scope>NUCLEOTIDE SEQUENCE [LARGE SCALE GENOMIC DNA]</scope>
    <source>
        <strain evidence="10 11">ZY16052</strain>
    </source>
</reference>
<accession>A0A347WMD2</accession>